<keyword evidence="13" id="KW-1185">Reference proteome</keyword>
<evidence type="ECO:0000256" key="2">
    <source>
        <dbReference type="ARBA" id="ARBA00010122"/>
    </source>
</evidence>
<sequence>MKVLKFGGTSVGSAERMRALPALIQGSEPRIVVLSAMSGTTNALVNIAKLLYEGETTAATYQTEILRQHYLIVARELLTEPEVAAEAITHLDSAFKTIFNLTRHPLSASGERVILAQGELLSTLLFHRYYTRMLGEEAVLLPALDFMRLDKNDEPDADFIEAHLAQTLAPHAGQQLFITQGYICRNANGDIDNLKRGGSDYSASLIGAAAHAEEIQIWTDIDGLHNNDPRVVEGTYPIRELSFDEAAELAYFGAKILHPSSILPAAKHGIPVRLLNTMQPEAPGTLISTRTGDEAIKAVAAKDGLVAIKIKSSRMLLAHGFLRSVFEVFERYRTPIDMITTSEVAVSLTIDDSTHLAEILEELRSFGTVEVDEQQTIVCLVGNLIQENNGSAWLVFNALKDIPLRMISYGGSPNNISILIHTSNKQRALQALNEGLFQQQRAVAQ</sequence>
<dbReference type="Gene3D" id="3.40.1160.10">
    <property type="entry name" value="Acetylglutamate kinase-like"/>
    <property type="match status" value="1"/>
</dbReference>
<feature type="domain" description="Aspartokinase ACT" evidence="11">
    <location>
        <begin position="378"/>
        <end position="434"/>
    </location>
</feature>
<reference evidence="12 13" key="1">
    <citation type="submission" date="2022-04" db="EMBL/GenBank/DDBJ databases">
        <title>Hymenobacter sp. isolated from the air.</title>
        <authorList>
            <person name="Won M."/>
            <person name="Lee C.-M."/>
            <person name="Woen H.-Y."/>
            <person name="Kwon S.-W."/>
        </authorList>
    </citation>
    <scope>NUCLEOTIDE SEQUENCE [LARGE SCALE GENOMIC DNA]</scope>
    <source>
        <strain evidence="13">5116 S-27</strain>
    </source>
</reference>
<evidence type="ECO:0000259" key="10">
    <source>
        <dbReference type="Pfam" id="PF00696"/>
    </source>
</evidence>
<organism evidence="12 13">
    <name type="scientific">Hymenobacter cellulosivorans</name>
    <dbReference type="NCBI Taxonomy" id="2932249"/>
    <lineage>
        <taxon>Bacteria</taxon>
        <taxon>Pseudomonadati</taxon>
        <taxon>Bacteroidota</taxon>
        <taxon>Cytophagia</taxon>
        <taxon>Cytophagales</taxon>
        <taxon>Hymenobacteraceae</taxon>
        <taxon>Hymenobacter</taxon>
    </lineage>
</organism>
<feature type="domain" description="Aspartate/glutamate/uridylate kinase" evidence="10">
    <location>
        <begin position="2"/>
        <end position="276"/>
    </location>
</feature>
<dbReference type="InterPro" id="IPR005260">
    <property type="entry name" value="Asp_kin_monofn"/>
</dbReference>
<dbReference type="SUPFAM" id="SSF55021">
    <property type="entry name" value="ACT-like"/>
    <property type="match status" value="2"/>
</dbReference>
<accession>A0ABY4F3N3</accession>
<dbReference type="EMBL" id="CP095049">
    <property type="protein sequence ID" value="UOQ50836.1"/>
    <property type="molecule type" value="Genomic_DNA"/>
</dbReference>
<keyword evidence="5 8" id="KW-0418">Kinase</keyword>
<proteinExistence type="inferred from homology"/>
<keyword evidence="3 8" id="KW-0808">Transferase</keyword>
<comment type="pathway">
    <text evidence="9">Amino-acid biosynthesis; L-threonine biosynthesis; L-threonine from L-aspartate: step 1/5.</text>
</comment>
<evidence type="ECO:0000256" key="5">
    <source>
        <dbReference type="ARBA" id="ARBA00022777"/>
    </source>
</evidence>
<gene>
    <name evidence="12" type="ORF">MUN80_13820</name>
</gene>
<evidence type="ECO:0000256" key="6">
    <source>
        <dbReference type="ARBA" id="ARBA00022840"/>
    </source>
</evidence>
<dbReference type="EC" id="2.7.2.4" evidence="8"/>
<keyword evidence="9" id="KW-0028">Amino-acid biosynthesis</keyword>
<dbReference type="InterPro" id="IPR045865">
    <property type="entry name" value="ACT-like_dom_sf"/>
</dbReference>
<evidence type="ECO:0000256" key="4">
    <source>
        <dbReference type="ARBA" id="ARBA00022741"/>
    </source>
</evidence>
<evidence type="ECO:0000313" key="13">
    <source>
        <dbReference type="Proteomes" id="UP000831785"/>
    </source>
</evidence>
<dbReference type="NCBIfam" id="TIGR00657">
    <property type="entry name" value="asp_kinases"/>
    <property type="match status" value="1"/>
</dbReference>
<evidence type="ECO:0000256" key="3">
    <source>
        <dbReference type="ARBA" id="ARBA00022679"/>
    </source>
</evidence>
<dbReference type="Pfam" id="PF22468">
    <property type="entry name" value="ACT_9"/>
    <property type="match status" value="1"/>
</dbReference>
<protein>
    <recommendedName>
        <fullName evidence="8">Aspartokinase</fullName>
        <ecNumber evidence="8">2.7.2.4</ecNumber>
    </recommendedName>
</protein>
<evidence type="ECO:0000259" key="11">
    <source>
        <dbReference type="Pfam" id="PF22468"/>
    </source>
</evidence>
<evidence type="ECO:0000256" key="7">
    <source>
        <dbReference type="ARBA" id="ARBA00047872"/>
    </source>
</evidence>
<dbReference type="GO" id="GO:0004072">
    <property type="term" value="F:aspartate kinase activity"/>
    <property type="evidence" value="ECO:0007669"/>
    <property type="project" value="UniProtKB-EC"/>
</dbReference>
<dbReference type="SUPFAM" id="SSF53633">
    <property type="entry name" value="Carbamate kinase-like"/>
    <property type="match status" value="1"/>
</dbReference>
<comment type="pathway">
    <text evidence="9">Amino-acid biosynthesis; L-methionine biosynthesis via de novo pathway; L-homoserine from L-aspartate: step 1/3.</text>
</comment>
<keyword evidence="6" id="KW-0067">ATP-binding</keyword>
<evidence type="ECO:0000256" key="8">
    <source>
        <dbReference type="RuleBase" id="RU003448"/>
    </source>
</evidence>
<dbReference type="Pfam" id="PF00696">
    <property type="entry name" value="AA_kinase"/>
    <property type="match status" value="1"/>
</dbReference>
<dbReference type="PANTHER" id="PTHR21499:SF59">
    <property type="entry name" value="ASPARTOKINASE"/>
    <property type="match status" value="1"/>
</dbReference>
<dbReference type="CDD" id="cd04243">
    <property type="entry name" value="AAK_AK-HSDH-like"/>
    <property type="match status" value="1"/>
</dbReference>
<keyword evidence="4" id="KW-0547">Nucleotide-binding</keyword>
<dbReference type="PROSITE" id="PS00324">
    <property type="entry name" value="ASPARTOKINASE"/>
    <property type="match status" value="1"/>
</dbReference>
<dbReference type="RefSeq" id="WP_244713775.1">
    <property type="nucleotide sequence ID" value="NZ_CP095049.1"/>
</dbReference>
<comment type="catalytic activity">
    <reaction evidence="7 8">
        <text>L-aspartate + ATP = 4-phospho-L-aspartate + ADP</text>
        <dbReference type="Rhea" id="RHEA:23776"/>
        <dbReference type="ChEBI" id="CHEBI:29991"/>
        <dbReference type="ChEBI" id="CHEBI:30616"/>
        <dbReference type="ChEBI" id="CHEBI:57535"/>
        <dbReference type="ChEBI" id="CHEBI:456216"/>
        <dbReference type="EC" id="2.7.2.4"/>
    </reaction>
</comment>
<dbReference type="InterPro" id="IPR036393">
    <property type="entry name" value="AceGlu_kinase-like_sf"/>
</dbReference>
<dbReference type="InterPro" id="IPR018042">
    <property type="entry name" value="Aspartate_kinase_CS"/>
</dbReference>
<dbReference type="Gene3D" id="3.30.70.260">
    <property type="match status" value="2"/>
</dbReference>
<name>A0ABY4F3N3_9BACT</name>
<comment type="similarity">
    <text evidence="2 8">Belongs to the aspartokinase family.</text>
</comment>
<dbReference type="CDD" id="cd04912">
    <property type="entry name" value="ACT_AKiii-LysC-EC-like_1"/>
    <property type="match status" value="1"/>
</dbReference>
<evidence type="ECO:0000256" key="1">
    <source>
        <dbReference type="ARBA" id="ARBA00004766"/>
    </source>
</evidence>
<dbReference type="InterPro" id="IPR054352">
    <property type="entry name" value="ACT_Aspartokinase"/>
</dbReference>
<comment type="pathway">
    <text evidence="1 9">Amino-acid biosynthesis; L-lysine biosynthesis via DAP pathway; (S)-tetrahydrodipicolinate from L-aspartate: step 1/4.</text>
</comment>
<dbReference type="Proteomes" id="UP000831785">
    <property type="component" value="Chromosome"/>
</dbReference>
<evidence type="ECO:0000256" key="9">
    <source>
        <dbReference type="RuleBase" id="RU004249"/>
    </source>
</evidence>
<dbReference type="PANTHER" id="PTHR21499">
    <property type="entry name" value="ASPARTATE KINASE"/>
    <property type="match status" value="1"/>
</dbReference>
<dbReference type="InterPro" id="IPR001048">
    <property type="entry name" value="Asp/Glu/Uridylate_kinase"/>
</dbReference>
<dbReference type="PIRSF" id="PIRSF000726">
    <property type="entry name" value="Asp_kin"/>
    <property type="match status" value="1"/>
</dbReference>
<dbReference type="InterPro" id="IPR001341">
    <property type="entry name" value="Asp_kinase"/>
</dbReference>
<evidence type="ECO:0000313" key="12">
    <source>
        <dbReference type="EMBL" id="UOQ50836.1"/>
    </source>
</evidence>